<dbReference type="Pfam" id="PF13842">
    <property type="entry name" value="zf-Tnp_2"/>
    <property type="match status" value="1"/>
</dbReference>
<protein>
    <recommendedName>
        <fullName evidence="2">PiggyBac transposable element-derived protein 4 C-terminal zinc-finger domain-containing protein</fullName>
    </recommendedName>
</protein>
<organism evidence="3 4">
    <name type="scientific">Mytilus edulis</name>
    <name type="common">Blue mussel</name>
    <dbReference type="NCBI Taxonomy" id="6550"/>
    <lineage>
        <taxon>Eukaryota</taxon>
        <taxon>Metazoa</taxon>
        <taxon>Spiralia</taxon>
        <taxon>Lophotrochozoa</taxon>
        <taxon>Mollusca</taxon>
        <taxon>Bivalvia</taxon>
        <taxon>Autobranchia</taxon>
        <taxon>Pteriomorphia</taxon>
        <taxon>Mytilida</taxon>
        <taxon>Mytiloidea</taxon>
        <taxon>Mytilidae</taxon>
        <taxon>Mytilinae</taxon>
        <taxon>Mytilus</taxon>
    </lineage>
</organism>
<evidence type="ECO:0000313" key="3">
    <source>
        <dbReference type="EMBL" id="CAG2245804.1"/>
    </source>
</evidence>
<evidence type="ECO:0000256" key="1">
    <source>
        <dbReference type="SAM" id="SignalP"/>
    </source>
</evidence>
<feature type="chain" id="PRO_5035938252" description="PiggyBac transposable element-derived protein 4 C-terminal zinc-finger domain-containing protein" evidence="1">
    <location>
        <begin position="17"/>
        <end position="284"/>
    </location>
</feature>
<feature type="signal peptide" evidence="1">
    <location>
        <begin position="1"/>
        <end position="16"/>
    </location>
</feature>
<dbReference type="Proteomes" id="UP000683360">
    <property type="component" value="Unassembled WGS sequence"/>
</dbReference>
<gene>
    <name evidence="3" type="ORF">MEDL_57787</name>
</gene>
<evidence type="ECO:0000259" key="2">
    <source>
        <dbReference type="Pfam" id="PF13842"/>
    </source>
</evidence>
<keyword evidence="4" id="KW-1185">Reference proteome</keyword>
<dbReference type="InterPro" id="IPR032718">
    <property type="entry name" value="PGBD4_Znf_C"/>
</dbReference>
<name>A0A8S3UI66_MYTED</name>
<dbReference type="AlphaFoldDB" id="A0A8S3UI66"/>
<accession>A0A8S3UI66</accession>
<feature type="domain" description="PiggyBac transposable element-derived protein 4 C-terminal zinc-finger" evidence="2">
    <location>
        <begin position="218"/>
        <end position="276"/>
    </location>
</feature>
<comment type="caution">
    <text evidence="3">The sequence shown here is derived from an EMBL/GenBank/DDBJ whole genome shotgun (WGS) entry which is preliminary data.</text>
</comment>
<sequence>MRLYITLCLVIIGVSAAEVQVQDHPISNQRCYQPREYSEPALVQVSSRSRQSSVYPSAAIRSAISRSSSTTRRQLQKEVALANTVYERYSVRTADVKPAARFVSNTLFNFWSDTCPSYTRYYYFPRWAIWYRGRTCWVLSNWHHLRGRYTGCRYRSCLGVYTFYPWITACRQTTYKTYFYYIWCHQYDVLFPYVLTNTSKYQHTGGEEYKHNYIGDIQHTLVSIGDKKEKRCQFCRLSKCKTKAGWDILTRYKCKECEIPLCSGIQTPRNCFENFHKQCFNVKF</sequence>
<proteinExistence type="predicted"/>
<evidence type="ECO:0000313" key="4">
    <source>
        <dbReference type="Proteomes" id="UP000683360"/>
    </source>
</evidence>
<reference evidence="3" key="1">
    <citation type="submission" date="2021-03" db="EMBL/GenBank/DDBJ databases">
        <authorList>
            <person name="Bekaert M."/>
        </authorList>
    </citation>
    <scope>NUCLEOTIDE SEQUENCE</scope>
</reference>
<dbReference type="OrthoDB" id="6178742at2759"/>
<keyword evidence="1" id="KW-0732">Signal</keyword>
<dbReference type="EMBL" id="CAJPWZ010002786">
    <property type="protein sequence ID" value="CAG2245804.1"/>
    <property type="molecule type" value="Genomic_DNA"/>
</dbReference>